<dbReference type="InterPro" id="IPR002642">
    <property type="entry name" value="LysoPLipase_cat_dom"/>
</dbReference>
<evidence type="ECO:0000313" key="6">
    <source>
        <dbReference type="Proteomes" id="UP000823561"/>
    </source>
</evidence>
<evidence type="ECO:0000256" key="2">
    <source>
        <dbReference type="ARBA" id="ARBA00023098"/>
    </source>
</evidence>
<dbReference type="GO" id="GO:0005654">
    <property type="term" value="C:nucleoplasm"/>
    <property type="evidence" value="ECO:0007669"/>
    <property type="project" value="TreeGrafter"/>
</dbReference>
<dbReference type="GO" id="GO:0005544">
    <property type="term" value="F:calcium-dependent phospholipid binding"/>
    <property type="evidence" value="ECO:0007669"/>
    <property type="project" value="TreeGrafter"/>
</dbReference>
<evidence type="ECO:0000259" key="4">
    <source>
        <dbReference type="PROSITE" id="PS51210"/>
    </source>
</evidence>
<keyword evidence="1 3" id="KW-0378">Hydrolase</keyword>
<dbReference type="SUPFAM" id="SSF52151">
    <property type="entry name" value="FabD/lysophospholipase-like"/>
    <property type="match status" value="1"/>
</dbReference>
<evidence type="ECO:0000256" key="1">
    <source>
        <dbReference type="ARBA" id="ARBA00022801"/>
    </source>
</evidence>
<reference evidence="5" key="1">
    <citation type="submission" date="2020-10" db="EMBL/GenBank/DDBJ databases">
        <title>Chromosome-scale genome assembly of the Allis shad, Alosa alosa.</title>
        <authorList>
            <person name="Margot Z."/>
            <person name="Christophe K."/>
            <person name="Cabau C."/>
            <person name="Louis A."/>
            <person name="Berthelot C."/>
            <person name="Parey E."/>
            <person name="Roest Crollius H."/>
            <person name="Montfort J."/>
            <person name="Robinson-Rechavi M."/>
            <person name="Bucao C."/>
            <person name="Bouchez O."/>
            <person name="Gislard M."/>
            <person name="Lluch J."/>
            <person name="Milhes M."/>
            <person name="Lampietro C."/>
            <person name="Lopez Roques C."/>
            <person name="Donnadieu C."/>
            <person name="Braasch I."/>
            <person name="Desvignes T."/>
            <person name="Postlethwait J."/>
            <person name="Bobe J."/>
            <person name="Guiguen Y."/>
        </authorList>
    </citation>
    <scope>NUCLEOTIDE SEQUENCE</scope>
    <source>
        <strain evidence="5">M-15738</strain>
        <tissue evidence="5">Blood</tissue>
    </source>
</reference>
<name>A0AAV6GU47_9TELE</name>
<dbReference type="GO" id="GO:0005635">
    <property type="term" value="C:nuclear envelope"/>
    <property type="evidence" value="ECO:0007669"/>
    <property type="project" value="TreeGrafter"/>
</dbReference>
<comment type="caution">
    <text evidence="5">The sequence shown here is derived from an EMBL/GenBank/DDBJ whole genome shotgun (WGS) entry which is preliminary data.</text>
</comment>
<evidence type="ECO:0000256" key="3">
    <source>
        <dbReference type="PROSITE-ProRule" id="PRU00555"/>
    </source>
</evidence>
<dbReference type="Proteomes" id="UP000823561">
    <property type="component" value="Chromosome 7"/>
</dbReference>
<dbReference type="PANTHER" id="PTHR10728:SF39">
    <property type="entry name" value="CYTOSOLIC PHOSPHOLIPASE A2 GAMMA"/>
    <property type="match status" value="1"/>
</dbReference>
<accession>A0AAV6GU47</accession>
<evidence type="ECO:0000313" key="5">
    <source>
        <dbReference type="EMBL" id="KAG5278673.1"/>
    </source>
</evidence>
<dbReference type="PROSITE" id="PS51210">
    <property type="entry name" value="PLA2C"/>
    <property type="match status" value="1"/>
</dbReference>
<sequence>MTDQMKEEHVERIRDELVASVDKWGHGQILRGIPGGDELWVIRHVLPLFFHWEFGTVANFLYKCQDAAIPKDMIQEEQMHLIDAGLYLNSPYPSALREGRCIDLIISFDFSAGDPFLTLRVASEYAVKNGHPFPKVDFTKLDSECPKSCYVFEEMDKPTVIHIPLFNIDNCKDEAAIEKERKEYATF</sequence>
<dbReference type="GO" id="GO:0005829">
    <property type="term" value="C:cytosol"/>
    <property type="evidence" value="ECO:0007669"/>
    <property type="project" value="TreeGrafter"/>
</dbReference>
<dbReference type="GO" id="GO:0046475">
    <property type="term" value="P:glycerophospholipid catabolic process"/>
    <property type="evidence" value="ECO:0007669"/>
    <property type="project" value="TreeGrafter"/>
</dbReference>
<organism evidence="5 6">
    <name type="scientific">Alosa alosa</name>
    <name type="common">allis shad</name>
    <dbReference type="NCBI Taxonomy" id="278164"/>
    <lineage>
        <taxon>Eukaryota</taxon>
        <taxon>Metazoa</taxon>
        <taxon>Chordata</taxon>
        <taxon>Craniata</taxon>
        <taxon>Vertebrata</taxon>
        <taxon>Euteleostomi</taxon>
        <taxon>Actinopterygii</taxon>
        <taxon>Neopterygii</taxon>
        <taxon>Teleostei</taxon>
        <taxon>Clupei</taxon>
        <taxon>Clupeiformes</taxon>
        <taxon>Clupeoidei</taxon>
        <taxon>Clupeidae</taxon>
        <taxon>Alosa</taxon>
    </lineage>
</organism>
<keyword evidence="3" id="KW-0442">Lipid degradation</keyword>
<protein>
    <recommendedName>
        <fullName evidence="4">PLA2c domain-containing protein</fullName>
    </recommendedName>
</protein>
<keyword evidence="2 3" id="KW-0443">Lipid metabolism</keyword>
<dbReference type="EMBL" id="JADWDJ010000007">
    <property type="protein sequence ID" value="KAG5278673.1"/>
    <property type="molecule type" value="Genomic_DNA"/>
</dbReference>
<dbReference type="AlphaFoldDB" id="A0AAV6GU47"/>
<dbReference type="InterPro" id="IPR016035">
    <property type="entry name" value="Acyl_Trfase/lysoPLipase"/>
</dbReference>
<dbReference type="GO" id="GO:0047498">
    <property type="term" value="F:calcium-dependent phospholipase A2 activity"/>
    <property type="evidence" value="ECO:0007669"/>
    <property type="project" value="TreeGrafter"/>
</dbReference>
<keyword evidence="6" id="KW-1185">Reference proteome</keyword>
<gene>
    <name evidence="5" type="ORF">AALO_G00101530</name>
</gene>
<dbReference type="PANTHER" id="PTHR10728">
    <property type="entry name" value="CYTOSOLIC PHOSPHOLIPASE A2"/>
    <property type="match status" value="1"/>
</dbReference>
<dbReference type="Gene3D" id="3.40.1090.10">
    <property type="entry name" value="Cytosolic phospholipase A2 catalytic domain"/>
    <property type="match status" value="1"/>
</dbReference>
<feature type="non-terminal residue" evidence="5">
    <location>
        <position position="187"/>
    </location>
</feature>
<feature type="domain" description="PLA2c" evidence="4">
    <location>
        <begin position="1"/>
        <end position="187"/>
    </location>
</feature>
<dbReference type="GO" id="GO:0005509">
    <property type="term" value="F:calcium ion binding"/>
    <property type="evidence" value="ECO:0007669"/>
    <property type="project" value="TreeGrafter"/>
</dbReference>
<proteinExistence type="predicted"/>